<evidence type="ECO:0000313" key="2">
    <source>
        <dbReference type="EMBL" id="TWS22927.1"/>
    </source>
</evidence>
<keyword evidence="3" id="KW-1185">Reference proteome</keyword>
<dbReference type="InterPro" id="IPR008753">
    <property type="entry name" value="Peptidase_M13_N"/>
</dbReference>
<proteinExistence type="predicted"/>
<evidence type="ECO:0000313" key="3">
    <source>
        <dbReference type="Proteomes" id="UP000319375"/>
    </source>
</evidence>
<feature type="non-terminal residue" evidence="2">
    <location>
        <position position="234"/>
    </location>
</feature>
<dbReference type="GO" id="GO:0006508">
    <property type="term" value="P:proteolysis"/>
    <property type="evidence" value="ECO:0007669"/>
    <property type="project" value="InterPro"/>
</dbReference>
<dbReference type="Proteomes" id="UP000319375">
    <property type="component" value="Unassembled WGS sequence"/>
</dbReference>
<protein>
    <submittedName>
        <fullName evidence="2">Peptidase M13</fullName>
    </submittedName>
</protein>
<dbReference type="Pfam" id="PF05649">
    <property type="entry name" value="Peptidase_M13_N"/>
    <property type="match status" value="1"/>
</dbReference>
<feature type="domain" description="Peptidase M13 N-terminal" evidence="1">
    <location>
        <begin position="1"/>
        <end position="233"/>
    </location>
</feature>
<sequence>GAAPLLPELDAIAAATTADELAAVGGRLMRSSVSLFFAPYINNDINDTTRYITYFSQAGLGLPDESYYREDKYADTREAYTGHVGRALTLAGVVDEGGAAEAAQKVMAFETELASHHWDSVKTRDPQLANNPRTWAEIASQNPGFAWDAWAKELGLDTSVLDTLNVDQPDFLEAGASLWTATDLEVLKLWLMRKIVDARSPLLSRAFVEENFDFYSRTLAGTEELRPRWKRGLG</sequence>
<dbReference type="EMBL" id="VIGX01000095">
    <property type="protein sequence ID" value="TWS22927.1"/>
    <property type="molecule type" value="Genomic_DNA"/>
</dbReference>
<dbReference type="InterPro" id="IPR042089">
    <property type="entry name" value="Peptidase_M13_dom_2"/>
</dbReference>
<dbReference type="SUPFAM" id="SSF55486">
    <property type="entry name" value="Metalloproteases ('zincins'), catalytic domain"/>
    <property type="match status" value="1"/>
</dbReference>
<name>A0A5C5RIU0_9ACTN</name>
<evidence type="ECO:0000259" key="1">
    <source>
        <dbReference type="Pfam" id="PF05649"/>
    </source>
</evidence>
<feature type="non-terminal residue" evidence="2">
    <location>
        <position position="1"/>
    </location>
</feature>
<comment type="caution">
    <text evidence="2">The sequence shown here is derived from an EMBL/GenBank/DDBJ whole genome shotgun (WGS) entry which is preliminary data.</text>
</comment>
<reference evidence="2 3" key="1">
    <citation type="submission" date="2019-06" db="EMBL/GenBank/DDBJ databases">
        <title>Tsukamurella conjunctivitidis sp. nov., Tsukamurella assacharolytica sp. nov. and Tsukamurella sputae sp. nov. isolated from patients with conjunctivitis, bacteraemia (lymphoma) and respiratory infection (sputum) in Hong Kong.</title>
        <authorList>
            <person name="Teng J.L.L."/>
            <person name="Lee H.H."/>
            <person name="Fong J.Y.H."/>
            <person name="Fok K.M.N."/>
            <person name="Lau S.K.P."/>
            <person name="Woo P.C.Y."/>
        </authorList>
    </citation>
    <scope>NUCLEOTIDE SEQUENCE [LARGE SCALE GENOMIC DNA]</scope>
    <source>
        <strain evidence="2 3">HKU72</strain>
    </source>
</reference>
<accession>A0A5C5RIU0</accession>
<dbReference type="AlphaFoldDB" id="A0A5C5RIU0"/>
<organism evidence="2 3">
    <name type="scientific">Tsukamurella conjunctivitidis</name>
    <dbReference type="NCBI Taxonomy" id="2592068"/>
    <lineage>
        <taxon>Bacteria</taxon>
        <taxon>Bacillati</taxon>
        <taxon>Actinomycetota</taxon>
        <taxon>Actinomycetes</taxon>
        <taxon>Mycobacteriales</taxon>
        <taxon>Tsukamurellaceae</taxon>
        <taxon>Tsukamurella</taxon>
    </lineage>
</organism>
<gene>
    <name evidence="2" type="ORF">FK530_24530</name>
</gene>
<dbReference type="Gene3D" id="1.10.1380.10">
    <property type="entry name" value="Neutral endopeptidase , domain2"/>
    <property type="match status" value="1"/>
</dbReference>